<keyword evidence="4" id="KW-1185">Reference proteome</keyword>
<dbReference type="GO" id="GO:0032787">
    <property type="term" value="P:monocarboxylic acid metabolic process"/>
    <property type="evidence" value="ECO:0007669"/>
    <property type="project" value="UniProtKB-ARBA"/>
</dbReference>
<reference evidence="3 4" key="1">
    <citation type="submission" date="2019-01" db="EMBL/GenBank/DDBJ databases">
        <title>Sequencing of cultivated peanut Arachis hypogaea provides insights into genome evolution and oil improvement.</title>
        <authorList>
            <person name="Chen X."/>
        </authorList>
    </citation>
    <scope>NUCLEOTIDE SEQUENCE [LARGE SCALE GENOMIC DNA]</scope>
    <source>
        <strain evidence="4">cv. Fuhuasheng</strain>
        <tissue evidence="3">Leaves</tissue>
    </source>
</reference>
<evidence type="ECO:0000259" key="2">
    <source>
        <dbReference type="PROSITE" id="PS51340"/>
    </source>
</evidence>
<gene>
    <name evidence="3" type="ORF">Ahy_A04g020651</name>
</gene>
<dbReference type="InterPro" id="IPR005303">
    <property type="entry name" value="MOCOS_middle"/>
</dbReference>
<protein>
    <recommendedName>
        <fullName evidence="2">MOSC domain-containing protein</fullName>
    </recommendedName>
</protein>
<organism evidence="3 4">
    <name type="scientific">Arachis hypogaea</name>
    <name type="common">Peanut</name>
    <dbReference type="NCBI Taxonomy" id="3818"/>
    <lineage>
        <taxon>Eukaryota</taxon>
        <taxon>Viridiplantae</taxon>
        <taxon>Streptophyta</taxon>
        <taxon>Embryophyta</taxon>
        <taxon>Tracheophyta</taxon>
        <taxon>Spermatophyta</taxon>
        <taxon>Magnoliopsida</taxon>
        <taxon>eudicotyledons</taxon>
        <taxon>Gunneridae</taxon>
        <taxon>Pentapetalae</taxon>
        <taxon>rosids</taxon>
        <taxon>fabids</taxon>
        <taxon>Fabales</taxon>
        <taxon>Fabaceae</taxon>
        <taxon>Papilionoideae</taxon>
        <taxon>50 kb inversion clade</taxon>
        <taxon>dalbergioids sensu lato</taxon>
        <taxon>Dalbergieae</taxon>
        <taxon>Pterocarpus clade</taxon>
        <taxon>Arachis</taxon>
    </lineage>
</organism>
<dbReference type="InterPro" id="IPR005302">
    <property type="entry name" value="MoCF_Sase_C"/>
</dbReference>
<dbReference type="SUPFAM" id="SSF141673">
    <property type="entry name" value="MOSC N-terminal domain-like"/>
    <property type="match status" value="1"/>
</dbReference>
<accession>A0A445DI90</accession>
<evidence type="ECO:0000313" key="3">
    <source>
        <dbReference type="EMBL" id="RYR62898.1"/>
    </source>
</evidence>
<dbReference type="GO" id="GO:0030151">
    <property type="term" value="F:molybdenum ion binding"/>
    <property type="evidence" value="ECO:0007669"/>
    <property type="project" value="InterPro"/>
</dbReference>
<dbReference type="Pfam" id="PF03473">
    <property type="entry name" value="MOSC"/>
    <property type="match status" value="1"/>
</dbReference>
<evidence type="ECO:0000256" key="1">
    <source>
        <dbReference type="SAM" id="MobiDB-lite"/>
    </source>
</evidence>
<proteinExistence type="predicted"/>
<comment type="caution">
    <text evidence="3">The sequence shown here is derived from an EMBL/GenBank/DDBJ whole genome shotgun (WGS) entry which is preliminary data.</text>
</comment>
<dbReference type="SUPFAM" id="SSF50800">
    <property type="entry name" value="PK beta-barrel domain-like"/>
    <property type="match status" value="1"/>
</dbReference>
<feature type="region of interest" description="Disordered" evidence="1">
    <location>
        <begin position="1"/>
        <end position="27"/>
    </location>
</feature>
<name>A0A445DI90_ARAHY</name>
<evidence type="ECO:0000313" key="4">
    <source>
        <dbReference type="Proteomes" id="UP000289738"/>
    </source>
</evidence>
<sequence length="295" mass="33171">MDLWSRFTRTSKGLEEQESSSPSQSEPTAKISSIFIYPIKSCRGISVSKAPLTPTGFKWDRNWLVVNSRGRAYTQRVEPKLALVEVELPTEAFDEGFDIKKDSFMVLKAPGMQPLNICLSKPHEVADGVSVWEWNGSAWDEGAEASQWFSDYLGKPSRLESLDAVNQHLEDPVPINRFRPNILVEGCEPFSEDLWTEIKISSFSFLGVKLCSRCKVPSINQVTAISEPEPNQTLMKIRSGKVLRPKGKDQNKTYFGQNMVWNWRDCYAKRNGNVLNVGDPVYVMKKVTSAAEAAA</sequence>
<dbReference type="PANTHER" id="PTHR14237:SF19">
    <property type="entry name" value="MITOCHONDRIAL AMIDOXIME REDUCING COMPONENT 1"/>
    <property type="match status" value="1"/>
</dbReference>
<dbReference type="InterPro" id="IPR011037">
    <property type="entry name" value="Pyrv_Knase-like_insert_dom_sf"/>
</dbReference>
<dbReference type="PANTHER" id="PTHR14237">
    <property type="entry name" value="MOLYBDOPTERIN COFACTOR SULFURASE MOSC"/>
    <property type="match status" value="1"/>
</dbReference>
<dbReference type="PROSITE" id="PS51340">
    <property type="entry name" value="MOSC"/>
    <property type="match status" value="1"/>
</dbReference>
<feature type="domain" description="MOSC" evidence="2">
    <location>
        <begin position="123"/>
        <end position="284"/>
    </location>
</feature>
<dbReference type="Proteomes" id="UP000289738">
    <property type="component" value="Chromosome A04"/>
</dbReference>
<dbReference type="GO" id="GO:0003824">
    <property type="term" value="F:catalytic activity"/>
    <property type="evidence" value="ECO:0007669"/>
    <property type="project" value="InterPro"/>
</dbReference>
<dbReference type="Pfam" id="PF03476">
    <property type="entry name" value="MOSC_N"/>
    <property type="match status" value="1"/>
</dbReference>
<dbReference type="EMBL" id="SDMP01000004">
    <property type="protein sequence ID" value="RYR62898.1"/>
    <property type="molecule type" value="Genomic_DNA"/>
</dbReference>
<dbReference type="AlphaFoldDB" id="A0A445DI90"/>
<dbReference type="GO" id="GO:0030170">
    <property type="term" value="F:pyridoxal phosphate binding"/>
    <property type="evidence" value="ECO:0007669"/>
    <property type="project" value="InterPro"/>
</dbReference>